<keyword evidence="4" id="KW-1185">Reference proteome</keyword>
<dbReference type="AlphaFoldDB" id="A0A2K1P459"/>
<keyword evidence="1" id="KW-0472">Membrane</keyword>
<evidence type="ECO:0000259" key="2">
    <source>
        <dbReference type="Pfam" id="PF04961"/>
    </source>
</evidence>
<keyword evidence="1" id="KW-1133">Transmembrane helix</keyword>
<dbReference type="Gene3D" id="1.20.120.680">
    <property type="entry name" value="Formiminotetrahydrofolate cyclodeaminase monomer, up-and-down helical bundle"/>
    <property type="match status" value="1"/>
</dbReference>
<dbReference type="OrthoDB" id="46739at2"/>
<comment type="caution">
    <text evidence="3">The sequence shown here is derived from an EMBL/GenBank/DDBJ whole genome shotgun (WGS) entry which is preliminary data.</text>
</comment>
<dbReference type="RefSeq" id="WP_103079479.1">
    <property type="nucleotide sequence ID" value="NZ_AZRM01000063.1"/>
</dbReference>
<evidence type="ECO:0000313" key="4">
    <source>
        <dbReference type="Proteomes" id="UP000236199"/>
    </source>
</evidence>
<keyword evidence="1" id="KW-0812">Transmembrane</keyword>
<dbReference type="Proteomes" id="UP000236199">
    <property type="component" value="Unassembled WGS sequence"/>
</dbReference>
<dbReference type="SUPFAM" id="SSF101262">
    <property type="entry name" value="Methenyltetrahydrofolate cyclohydrolase-like"/>
    <property type="match status" value="1"/>
</dbReference>
<protein>
    <recommendedName>
        <fullName evidence="2">Cyclodeaminase/cyclohydrolase domain-containing protein</fullName>
    </recommendedName>
</protein>
<dbReference type="Pfam" id="PF04961">
    <property type="entry name" value="FTCD_C"/>
    <property type="match status" value="1"/>
</dbReference>
<evidence type="ECO:0000313" key="3">
    <source>
        <dbReference type="EMBL" id="PNR97497.1"/>
    </source>
</evidence>
<dbReference type="EMBL" id="AZRM01000063">
    <property type="protein sequence ID" value="PNR97497.1"/>
    <property type="molecule type" value="Genomic_DNA"/>
</dbReference>
<gene>
    <name evidence="3" type="ORF">X928_09615</name>
</gene>
<name>A0A2K1P459_9BACT</name>
<dbReference type="GO" id="GO:0003824">
    <property type="term" value="F:catalytic activity"/>
    <property type="evidence" value="ECO:0007669"/>
    <property type="project" value="InterPro"/>
</dbReference>
<proteinExistence type="predicted"/>
<evidence type="ECO:0000256" key="1">
    <source>
        <dbReference type="SAM" id="Phobius"/>
    </source>
</evidence>
<sequence>MYKNMSFKEILNEISSTDPAPAGGTVTALVGALASALGYMVANYTISNGNDKDYENTLEVALENLIDIKEKLMEYAEESSKYVERIENIKEGEDKDKSLTAAAVFSFNIAKTCYSILKNCFTIYKYGNPVLKPEAKITCYLAWAALNSAIISVEANLEKINKTEEKENLLNDTIEFKNEADSLLKELKEEIKN</sequence>
<feature type="domain" description="Cyclodeaminase/cyclohydrolase" evidence="2">
    <location>
        <begin position="7"/>
        <end position="170"/>
    </location>
</feature>
<reference evidence="3 4" key="1">
    <citation type="submission" date="2013-12" db="EMBL/GenBank/DDBJ databases">
        <title>Comparative genomics of Petrotoga isolates.</title>
        <authorList>
            <person name="Nesbo C.L."/>
            <person name="Charchuk R."/>
            <person name="Chow K."/>
        </authorList>
    </citation>
    <scope>NUCLEOTIDE SEQUENCE [LARGE SCALE GENOMIC DNA]</scope>
    <source>
        <strain evidence="3 4">DSM 10691</strain>
    </source>
</reference>
<dbReference type="InterPro" id="IPR036178">
    <property type="entry name" value="Formintransfe-cycloase-like_sf"/>
</dbReference>
<feature type="transmembrane region" description="Helical" evidence="1">
    <location>
        <begin position="20"/>
        <end position="42"/>
    </location>
</feature>
<dbReference type="InterPro" id="IPR007044">
    <property type="entry name" value="Cyclodeamin/CycHdrlase"/>
</dbReference>
<organism evidence="3 4">
    <name type="scientific">Petrotoga miotherma DSM 10691</name>
    <dbReference type="NCBI Taxonomy" id="1434326"/>
    <lineage>
        <taxon>Bacteria</taxon>
        <taxon>Thermotogati</taxon>
        <taxon>Thermotogota</taxon>
        <taxon>Thermotogae</taxon>
        <taxon>Petrotogales</taxon>
        <taxon>Petrotogaceae</taxon>
        <taxon>Petrotoga</taxon>
    </lineage>
</organism>
<accession>A0A2K1P459</accession>